<evidence type="ECO:0000256" key="2">
    <source>
        <dbReference type="ARBA" id="ARBA00012513"/>
    </source>
</evidence>
<dbReference type="PANTHER" id="PTHR43671">
    <property type="entry name" value="SERINE/THREONINE-PROTEIN KINASE NEK"/>
    <property type="match status" value="1"/>
</dbReference>
<feature type="domain" description="Protein kinase" evidence="9">
    <location>
        <begin position="8"/>
        <end position="259"/>
    </location>
</feature>
<evidence type="ECO:0000313" key="11">
    <source>
        <dbReference type="Proteomes" id="UP001596380"/>
    </source>
</evidence>
<dbReference type="SMART" id="SM00220">
    <property type="entry name" value="S_TKc"/>
    <property type="match status" value="2"/>
</dbReference>
<dbReference type="InterPro" id="IPR011009">
    <property type="entry name" value="Kinase-like_dom_sf"/>
</dbReference>
<keyword evidence="4 7" id="KW-0547">Nucleotide-binding</keyword>
<sequence length="773" mass="82089">MPASIGPYRPIELIGSGGMGQVFRAVDPKGRVVAVKTLHPHLVDAGDSRTRLQREVETMGRVSTPRVAEILEFDVDARVPYIVTRYVHGRPLLDEVRANGAITGAPLWRIAMGTSEALEAIHRAGVVHRDIKPGNVLLEGGEPVVIDFGISQGVDDTRLTHTGGRSGTWRYLAPELLEGDDAGPSADVFAWAAMVAFAATGVDIYDAPNDAAVCVRIIRGDHDLSGVPDELRGLLGDALAGDPEARPGAGVLVRRLRALRPDSAGLRVVSGGGGPAAGQGRPRSLAPIGPYRPLQRLGSGGMGDVYLARADDGRMVAIKTLHPFLPAEFQAKDRLRREVEAMRRIRSPNVVELVDSGVDGDPPYIVTRYVEGASLLERVKGHGPLPRDGLLRLAGGLARALAAVHAAESVHRDVNPGNVMLVGGEPILIDFGIAYLAGAARLTQGPVGTPGYVSPEVLEGRQAGPPTDVFGWAATVAYAATGRRAYEATSPAAFVRRVLTGTPDLNGIDADLREVLEDALTRDPGERPSAAELEARFANPGAIAPRLNLRPKPKPAPPPPQPKPAPAPARAADRLVAGRAAFEQSGFALTVSVIEVSLAEAKRELVAAERCHAIGGTWAEHTAGYARRALSAAGRAMRDAQTGTGVPANGPRLAEIVRAARMYGAHAQGLLAGRPVMPGALVDVRRAVALLGGVTFTKVRFKEGYDPAEVDEFVSRARIWLAGDRRGLAQVVGADDVRARSFTLRRLRETYDKDEVDTFLAALETELRRLGYA</sequence>
<feature type="binding site" evidence="7">
    <location>
        <position position="319"/>
    </location>
    <ligand>
        <name>ATP</name>
        <dbReference type="ChEBI" id="CHEBI:30616"/>
    </ligand>
</feature>
<dbReference type="Pfam" id="PF00069">
    <property type="entry name" value="Pkinase"/>
    <property type="match status" value="2"/>
</dbReference>
<evidence type="ECO:0000256" key="7">
    <source>
        <dbReference type="PROSITE-ProRule" id="PRU10141"/>
    </source>
</evidence>
<dbReference type="EMBL" id="JBHSXS010000001">
    <property type="protein sequence ID" value="MFC6878778.1"/>
    <property type="molecule type" value="Genomic_DNA"/>
</dbReference>
<dbReference type="Gene3D" id="6.10.250.660">
    <property type="match status" value="1"/>
</dbReference>
<evidence type="ECO:0000256" key="8">
    <source>
        <dbReference type="SAM" id="MobiDB-lite"/>
    </source>
</evidence>
<dbReference type="InterPro" id="IPR017441">
    <property type="entry name" value="Protein_kinase_ATP_BS"/>
</dbReference>
<feature type="domain" description="Protein kinase" evidence="9">
    <location>
        <begin position="291"/>
        <end position="547"/>
    </location>
</feature>
<dbReference type="InterPro" id="IPR019933">
    <property type="entry name" value="DivIVA_domain"/>
</dbReference>
<evidence type="ECO:0000256" key="4">
    <source>
        <dbReference type="ARBA" id="ARBA00022741"/>
    </source>
</evidence>
<dbReference type="Proteomes" id="UP001596380">
    <property type="component" value="Unassembled WGS sequence"/>
</dbReference>
<dbReference type="Gene3D" id="3.30.200.20">
    <property type="entry name" value="Phosphorylase Kinase, domain 1"/>
    <property type="match status" value="2"/>
</dbReference>
<dbReference type="InterPro" id="IPR050660">
    <property type="entry name" value="NEK_Ser/Thr_kinase"/>
</dbReference>
<name>A0ABW2CAN0_9ACTN</name>
<keyword evidence="3" id="KW-0808">Transferase</keyword>
<proteinExistence type="inferred from homology"/>
<dbReference type="NCBIfam" id="TIGR03544">
    <property type="entry name" value="DivI1A_domain"/>
    <property type="match status" value="1"/>
</dbReference>
<feature type="compositionally biased region" description="Pro residues" evidence="8">
    <location>
        <begin position="554"/>
        <end position="567"/>
    </location>
</feature>
<dbReference type="PROSITE" id="PS00107">
    <property type="entry name" value="PROTEIN_KINASE_ATP"/>
    <property type="match status" value="2"/>
</dbReference>
<dbReference type="EC" id="2.7.11.1" evidence="2"/>
<comment type="caution">
    <text evidence="10">The sequence shown here is derived from an EMBL/GenBank/DDBJ whole genome shotgun (WGS) entry which is preliminary data.</text>
</comment>
<feature type="region of interest" description="Disordered" evidence="8">
    <location>
        <begin position="542"/>
        <end position="571"/>
    </location>
</feature>
<dbReference type="CDD" id="cd14014">
    <property type="entry name" value="STKc_PknB_like"/>
    <property type="match status" value="2"/>
</dbReference>
<reference evidence="11" key="1">
    <citation type="journal article" date="2019" name="Int. J. Syst. Evol. Microbiol.">
        <title>The Global Catalogue of Microorganisms (GCM) 10K type strain sequencing project: providing services to taxonomists for standard genome sequencing and annotation.</title>
        <authorList>
            <consortium name="The Broad Institute Genomics Platform"/>
            <consortium name="The Broad Institute Genome Sequencing Center for Infectious Disease"/>
            <person name="Wu L."/>
            <person name="Ma J."/>
        </authorList>
    </citation>
    <scope>NUCLEOTIDE SEQUENCE [LARGE SCALE GENOMIC DNA]</scope>
    <source>
        <strain evidence="11">JCM 3369</strain>
    </source>
</reference>
<evidence type="ECO:0000256" key="3">
    <source>
        <dbReference type="ARBA" id="ARBA00022679"/>
    </source>
</evidence>
<dbReference type="InterPro" id="IPR008271">
    <property type="entry name" value="Ser/Thr_kinase_AS"/>
</dbReference>
<evidence type="ECO:0000313" key="10">
    <source>
        <dbReference type="EMBL" id="MFC6878778.1"/>
    </source>
</evidence>
<dbReference type="GO" id="GO:0016301">
    <property type="term" value="F:kinase activity"/>
    <property type="evidence" value="ECO:0007669"/>
    <property type="project" value="UniProtKB-KW"/>
</dbReference>
<dbReference type="PROSITE" id="PS00108">
    <property type="entry name" value="PROTEIN_KINASE_ST"/>
    <property type="match status" value="1"/>
</dbReference>
<dbReference type="RefSeq" id="WP_160819690.1">
    <property type="nucleotide sequence ID" value="NZ_JBHSXS010000001.1"/>
</dbReference>
<evidence type="ECO:0000256" key="6">
    <source>
        <dbReference type="ARBA" id="ARBA00022840"/>
    </source>
</evidence>
<dbReference type="Gene3D" id="1.10.510.10">
    <property type="entry name" value="Transferase(Phosphotransferase) domain 1"/>
    <property type="match status" value="2"/>
</dbReference>
<keyword evidence="5 10" id="KW-0418">Kinase</keyword>
<keyword evidence="6 7" id="KW-0067">ATP-binding</keyword>
<keyword evidence="11" id="KW-1185">Reference proteome</keyword>
<accession>A0ABW2CAN0</accession>
<evidence type="ECO:0000256" key="1">
    <source>
        <dbReference type="ARBA" id="ARBA00010886"/>
    </source>
</evidence>
<comment type="similarity">
    <text evidence="1">Belongs to the protein kinase superfamily. NEK Ser/Thr protein kinase family. NIMA subfamily.</text>
</comment>
<dbReference type="PROSITE" id="PS50011">
    <property type="entry name" value="PROTEIN_KINASE_DOM"/>
    <property type="match status" value="2"/>
</dbReference>
<dbReference type="SUPFAM" id="SSF56112">
    <property type="entry name" value="Protein kinase-like (PK-like)"/>
    <property type="match status" value="2"/>
</dbReference>
<gene>
    <name evidence="10" type="ORF">ACFQKB_03245</name>
</gene>
<evidence type="ECO:0000256" key="5">
    <source>
        <dbReference type="ARBA" id="ARBA00022777"/>
    </source>
</evidence>
<evidence type="ECO:0000259" key="9">
    <source>
        <dbReference type="PROSITE" id="PS50011"/>
    </source>
</evidence>
<dbReference type="InterPro" id="IPR000719">
    <property type="entry name" value="Prot_kinase_dom"/>
</dbReference>
<dbReference type="PANTHER" id="PTHR43671:SF13">
    <property type="entry name" value="SERINE_THREONINE-PROTEIN KINASE NEK2"/>
    <property type="match status" value="1"/>
</dbReference>
<protein>
    <recommendedName>
        <fullName evidence="2">non-specific serine/threonine protein kinase</fullName>
        <ecNumber evidence="2">2.7.11.1</ecNumber>
    </recommendedName>
</protein>
<organism evidence="10 11">
    <name type="scientific">Actinomadura yumaensis</name>
    <dbReference type="NCBI Taxonomy" id="111807"/>
    <lineage>
        <taxon>Bacteria</taxon>
        <taxon>Bacillati</taxon>
        <taxon>Actinomycetota</taxon>
        <taxon>Actinomycetes</taxon>
        <taxon>Streptosporangiales</taxon>
        <taxon>Thermomonosporaceae</taxon>
        <taxon>Actinomadura</taxon>
    </lineage>
</organism>
<feature type="binding site" evidence="7">
    <location>
        <position position="36"/>
    </location>
    <ligand>
        <name>ATP</name>
        <dbReference type="ChEBI" id="CHEBI:30616"/>
    </ligand>
</feature>